<dbReference type="EnsemblMetazoa" id="Aqu2.1.24395_001">
    <property type="protein sequence ID" value="Aqu2.1.24395_001"/>
    <property type="gene ID" value="Aqu2.1.24395"/>
</dbReference>
<name>A0A1X7U9G3_AMPQE</name>
<organism evidence="1">
    <name type="scientific">Amphimedon queenslandica</name>
    <name type="common">Sponge</name>
    <dbReference type="NCBI Taxonomy" id="400682"/>
    <lineage>
        <taxon>Eukaryota</taxon>
        <taxon>Metazoa</taxon>
        <taxon>Porifera</taxon>
        <taxon>Demospongiae</taxon>
        <taxon>Heteroscleromorpha</taxon>
        <taxon>Haplosclerida</taxon>
        <taxon>Niphatidae</taxon>
        <taxon>Amphimedon</taxon>
    </lineage>
</organism>
<dbReference type="InParanoid" id="A0A1X7U9G3"/>
<dbReference type="AlphaFoldDB" id="A0A1X7U9G3"/>
<proteinExistence type="predicted"/>
<evidence type="ECO:0000313" key="1">
    <source>
        <dbReference type="EnsemblMetazoa" id="Aqu2.1.24395_001"/>
    </source>
</evidence>
<sequence>MEPMYFTDYVEIGQIESDGEMAMKFNNKCVSLISHSFKVVWVGVLLKNGLVHTGAGIHGDIKVTFKNGATKTYQYMVMHIATATEDMKLKICFSFGDYYYDIYHGLADAYHTKFITNLELNTGEKKSFIPVVAGETWKSDRFTVCNVIQKMGHFFEVEGHLSLDFSISMYYYFAGKGKETWKDVVDQFSGKIYSKDYASLYSLKEKLDSIKET</sequence>
<protein>
    <submittedName>
        <fullName evidence="1">Uncharacterized protein</fullName>
    </submittedName>
</protein>
<accession>A0A1X7U9G3</accession>
<reference evidence="1" key="1">
    <citation type="submission" date="2017-05" db="UniProtKB">
        <authorList>
            <consortium name="EnsemblMetazoa"/>
        </authorList>
    </citation>
    <scope>IDENTIFICATION</scope>
</reference>